<feature type="transmembrane region" description="Helical" evidence="2">
    <location>
        <begin position="255"/>
        <end position="275"/>
    </location>
</feature>
<name>E4TV80_MARTH</name>
<dbReference type="PANTHER" id="PTHR30590">
    <property type="entry name" value="INNER MEMBRANE PROTEIN"/>
    <property type="match status" value="1"/>
</dbReference>
<dbReference type="Pfam" id="PF04235">
    <property type="entry name" value="DUF418"/>
    <property type="match status" value="1"/>
</dbReference>
<dbReference type="InterPro" id="IPR007349">
    <property type="entry name" value="DUF418"/>
</dbReference>
<dbReference type="AlphaFoldDB" id="E4TV80"/>
<organism evidence="5 6">
    <name type="scientific">Marivirga tractuosa (strain ATCC 23168 / DSM 4126 / NBRC 15989 / NCIMB 1408 / VKM B-1430 / H-43)</name>
    <name type="common">Microscilla tractuosa</name>
    <name type="synonym">Flexibacter tractuosus</name>
    <dbReference type="NCBI Taxonomy" id="643867"/>
    <lineage>
        <taxon>Bacteria</taxon>
        <taxon>Pseudomonadati</taxon>
        <taxon>Bacteroidota</taxon>
        <taxon>Cytophagia</taxon>
        <taxon>Cytophagales</taxon>
        <taxon>Marivirgaceae</taxon>
        <taxon>Marivirga</taxon>
    </lineage>
</organism>
<keyword evidence="2" id="KW-0812">Transmembrane</keyword>
<feature type="transmembrane region" description="Helical" evidence="2">
    <location>
        <begin position="63"/>
        <end position="87"/>
    </location>
</feature>
<feature type="transmembrane region" description="Helical" evidence="2">
    <location>
        <begin position="225"/>
        <end position="243"/>
    </location>
</feature>
<evidence type="ECO:0000259" key="4">
    <source>
        <dbReference type="Pfam" id="PF07786"/>
    </source>
</evidence>
<dbReference type="Pfam" id="PF07786">
    <property type="entry name" value="HGSNAT_cat"/>
    <property type="match status" value="1"/>
</dbReference>
<dbReference type="STRING" id="643867.Ftrac_3170"/>
<feature type="transmembrane region" description="Helical" evidence="2">
    <location>
        <begin position="108"/>
        <end position="139"/>
    </location>
</feature>
<reference evidence="5 6" key="1">
    <citation type="journal article" date="2011" name="Stand. Genomic Sci.">
        <title>Complete genome sequence of Marivirga tractuosa type strain (H-43).</title>
        <authorList>
            <person name="Pagani I."/>
            <person name="Chertkov O."/>
            <person name="Lapidus A."/>
            <person name="Lucas S."/>
            <person name="Del Rio T.G."/>
            <person name="Tice H."/>
            <person name="Copeland A."/>
            <person name="Cheng J.F."/>
            <person name="Nolan M."/>
            <person name="Saunders E."/>
            <person name="Pitluck S."/>
            <person name="Held B."/>
            <person name="Goodwin L."/>
            <person name="Liolios K."/>
            <person name="Ovchinikova G."/>
            <person name="Ivanova N."/>
            <person name="Mavromatis K."/>
            <person name="Pati A."/>
            <person name="Chen A."/>
            <person name="Palaniappan K."/>
            <person name="Land M."/>
            <person name="Hauser L."/>
            <person name="Jeffries C.D."/>
            <person name="Detter J.C."/>
            <person name="Han C."/>
            <person name="Tapia R."/>
            <person name="Ngatchou-Djao O.D."/>
            <person name="Rohde M."/>
            <person name="Goker M."/>
            <person name="Spring S."/>
            <person name="Sikorski J."/>
            <person name="Woyke T."/>
            <person name="Bristow J."/>
            <person name="Eisen J.A."/>
            <person name="Markowitz V."/>
            <person name="Hugenholtz P."/>
            <person name="Klenk H.P."/>
            <person name="Kyrpides N.C."/>
        </authorList>
    </citation>
    <scope>NUCLEOTIDE SEQUENCE [LARGE SCALE GENOMIC DNA]</scope>
    <source>
        <strain evidence="6">ATCC 23168 / DSM 4126 / NBRC 15989 / NCIMB 1408 / VKM B-1430 / H-43</strain>
    </source>
</reference>
<feature type="transmembrane region" description="Helical" evidence="2">
    <location>
        <begin position="304"/>
        <end position="324"/>
    </location>
</feature>
<dbReference type="InterPro" id="IPR052529">
    <property type="entry name" value="Bact_Transport_Assoc"/>
</dbReference>
<keyword evidence="6" id="KW-1185">Reference proteome</keyword>
<proteinExistence type="predicted"/>
<feature type="compositionally biased region" description="Polar residues" evidence="1">
    <location>
        <begin position="172"/>
        <end position="183"/>
    </location>
</feature>
<evidence type="ECO:0000259" key="3">
    <source>
        <dbReference type="Pfam" id="PF04235"/>
    </source>
</evidence>
<gene>
    <name evidence="5" type="ordered locus">Ftrac_3170</name>
</gene>
<feature type="transmembrane region" description="Helical" evidence="2">
    <location>
        <begin position="372"/>
        <end position="391"/>
    </location>
</feature>
<evidence type="ECO:0008006" key="7">
    <source>
        <dbReference type="Google" id="ProtNLM"/>
    </source>
</evidence>
<dbReference type="OrthoDB" id="9807744at2"/>
<evidence type="ECO:0000256" key="1">
    <source>
        <dbReference type="SAM" id="MobiDB-lite"/>
    </source>
</evidence>
<keyword evidence="2" id="KW-1133">Transmembrane helix</keyword>
<dbReference type="InterPro" id="IPR012429">
    <property type="entry name" value="HGSNAT_cat"/>
</dbReference>
<dbReference type="PANTHER" id="PTHR30590:SF2">
    <property type="entry name" value="INNER MEMBRANE PROTEIN"/>
    <property type="match status" value="1"/>
</dbReference>
<accession>E4TV80</accession>
<sequence length="418" mass="47765">MKNVSQPTTLTQPLKRITVLDALRGFALLGVILMHMLQNFGIFEVSVDQAQSRFPEMDKVIQWIGSNLIMGRFINIFAFLFGLSFFIQMDRAAKKGVDFRKRFIWRMFILLLIGVVGHSFYSIEIISIYAVFGLLLIPLYSLRNWSLLLVAALLLIGTPRAIQSSIHNSNLKEQTAENPTESGSPEAREIPPHIQNPSFINSVKHNYAERFEGKLNYQFGMYGRGYVTFALFILGLVVGRIRFFETVGERKRRNLFMFVSFAVASFFVNWIESLLPAVEVRSLMRPGDEYIPAMMLVVKTLGDLNLVFFSAALGMGFIILYNTSSFSKYLDVLSPYGRMALTNYEMQGVIGAILFSAWAFGCVFSSWGATELFVLGIIIFVLQILLSRIWLKYFLYGPLEWLWRSGTYLKWQPLKRKA</sequence>
<dbReference type="EMBL" id="CP002349">
    <property type="protein sequence ID" value="ADR23145.1"/>
    <property type="molecule type" value="Genomic_DNA"/>
</dbReference>
<dbReference type="Proteomes" id="UP000008720">
    <property type="component" value="Chromosome"/>
</dbReference>
<feature type="transmembrane region" description="Helical" evidence="2">
    <location>
        <begin position="21"/>
        <end position="43"/>
    </location>
</feature>
<evidence type="ECO:0000256" key="2">
    <source>
        <dbReference type="SAM" id="Phobius"/>
    </source>
</evidence>
<feature type="transmembrane region" description="Helical" evidence="2">
    <location>
        <begin position="145"/>
        <end position="162"/>
    </location>
</feature>
<evidence type="ECO:0000313" key="5">
    <source>
        <dbReference type="EMBL" id="ADR23145.1"/>
    </source>
</evidence>
<keyword evidence="2" id="KW-0472">Membrane</keyword>
<feature type="region of interest" description="Disordered" evidence="1">
    <location>
        <begin position="172"/>
        <end position="196"/>
    </location>
</feature>
<dbReference type="eggNOG" id="COG2311">
    <property type="taxonomic scope" value="Bacteria"/>
</dbReference>
<dbReference type="RefSeq" id="WP_013455287.1">
    <property type="nucleotide sequence ID" value="NC_014759.1"/>
</dbReference>
<dbReference type="HOGENOM" id="CLU_039610_0_0_10"/>
<feature type="transmembrane region" description="Helical" evidence="2">
    <location>
        <begin position="344"/>
        <end position="365"/>
    </location>
</feature>
<protein>
    <recommendedName>
        <fullName evidence="7">DUF418 domain-containing protein</fullName>
    </recommendedName>
</protein>
<feature type="domain" description="Heparan-alpha-glucosaminide N-acetyltransferase catalytic" evidence="4">
    <location>
        <begin position="16"/>
        <end position="170"/>
    </location>
</feature>
<evidence type="ECO:0000313" key="6">
    <source>
        <dbReference type="Proteomes" id="UP000008720"/>
    </source>
</evidence>
<dbReference type="KEGG" id="mtt:Ftrac_3170"/>
<feature type="domain" description="DUF418" evidence="3">
    <location>
        <begin position="239"/>
        <end position="410"/>
    </location>
</feature>